<dbReference type="InterPro" id="IPR045026">
    <property type="entry name" value="LIMYB"/>
</dbReference>
<dbReference type="RefSeq" id="XP_010266819.1">
    <property type="nucleotide sequence ID" value="XM_010268517.2"/>
</dbReference>
<dbReference type="PANTHER" id="PTHR47584">
    <property type="match status" value="1"/>
</dbReference>
<dbReference type="Pfam" id="PF12776">
    <property type="entry name" value="Myb_DNA-bind_3"/>
    <property type="match status" value="1"/>
</dbReference>
<dbReference type="RefSeq" id="XP_010266818.1">
    <property type="nucleotide sequence ID" value="XM_010268516.2"/>
</dbReference>
<organism evidence="2 4">
    <name type="scientific">Nelumbo nucifera</name>
    <name type="common">Sacred lotus</name>
    <dbReference type="NCBI Taxonomy" id="4432"/>
    <lineage>
        <taxon>Eukaryota</taxon>
        <taxon>Viridiplantae</taxon>
        <taxon>Streptophyta</taxon>
        <taxon>Embryophyta</taxon>
        <taxon>Tracheophyta</taxon>
        <taxon>Spermatophyta</taxon>
        <taxon>Magnoliopsida</taxon>
        <taxon>Proteales</taxon>
        <taxon>Nelumbonaceae</taxon>
        <taxon>Nelumbo</taxon>
    </lineage>
</organism>
<dbReference type="OMA" id="DARYTIA"/>
<sequence length="307" mass="34254">MAGRSTRQQSKQDQSRAKWTVSLTKILADLMAEQVLKGNRPNNSFGKKAWKCICDGFHKETGLKWDKEQLKNRYGVLRRQYVTIKSLLDQSDFSWDEPRRTVIATDEVWDKYIQTHPDAETIRNNGCPIYRQLCTIFSESGTNGGYDHSSHQVLDGGAPCLLPGQETASMSIDPGAASIALDDSSSESEEHIDMLDVQNKHQSATPTSGRRKRNRKGIDDVIAEAILDIAVASKLRTTALTQSSEQFSISNCIKALDEIQGIDDRIYFAALDLFDSSSARETFLSLKNDKRLTWLKGKCDAPSTSTV</sequence>
<dbReference type="OrthoDB" id="76215at2759"/>
<accession>A0A1U8ALC3</accession>
<dbReference type="InterPro" id="IPR024752">
    <property type="entry name" value="Myb/SANT-like_dom"/>
</dbReference>
<dbReference type="GeneID" id="104604245"/>
<feature type="domain" description="Myb/SANT-like" evidence="1">
    <location>
        <begin position="18"/>
        <end position="112"/>
    </location>
</feature>
<dbReference type="Proteomes" id="UP000189703">
    <property type="component" value="Unplaced"/>
</dbReference>
<gene>
    <name evidence="3 4" type="primary">LOC104604245</name>
</gene>
<evidence type="ECO:0000259" key="1">
    <source>
        <dbReference type="Pfam" id="PF12776"/>
    </source>
</evidence>
<reference evidence="3 4" key="1">
    <citation type="submission" date="2025-04" db="UniProtKB">
        <authorList>
            <consortium name="RefSeq"/>
        </authorList>
    </citation>
    <scope>IDENTIFICATION</scope>
</reference>
<evidence type="ECO:0000313" key="4">
    <source>
        <dbReference type="RefSeq" id="XP_010266819.1"/>
    </source>
</evidence>
<evidence type="ECO:0000313" key="2">
    <source>
        <dbReference type="Proteomes" id="UP000189703"/>
    </source>
</evidence>
<dbReference type="AlphaFoldDB" id="A0A1U8ALC3"/>
<name>A0A1U8ALC3_NELNU</name>
<evidence type="ECO:0000313" key="3">
    <source>
        <dbReference type="RefSeq" id="XP_010266818.1"/>
    </source>
</evidence>
<dbReference type="KEGG" id="nnu:104604245"/>
<keyword evidence="2" id="KW-1185">Reference proteome</keyword>
<protein>
    <submittedName>
        <fullName evidence="3 4">L10-interacting MYB domain-containing protein-like</fullName>
    </submittedName>
</protein>
<dbReference type="PANTHER" id="PTHR47584:SF9">
    <property type="entry name" value="L10-INTERACTING MYB DOMAIN-CONTAINING PROTEIN-LIKE"/>
    <property type="match status" value="1"/>
</dbReference>
<proteinExistence type="predicted"/>
<dbReference type="eggNOG" id="ENOG502QT6E">
    <property type="taxonomic scope" value="Eukaryota"/>
</dbReference>